<dbReference type="Gene3D" id="3.40.50.850">
    <property type="entry name" value="Isochorismatase-like"/>
    <property type="match status" value="1"/>
</dbReference>
<dbReference type="InterPro" id="IPR036380">
    <property type="entry name" value="Isochorismatase-like_sf"/>
</dbReference>
<gene>
    <name evidence="4" type="ORF">D7I46_05015</name>
</gene>
<dbReference type="KEGG" id="lact:D7I46_05015"/>
<dbReference type="InterPro" id="IPR050272">
    <property type="entry name" value="Isochorismatase-like_hydrls"/>
</dbReference>
<dbReference type="SUPFAM" id="SSF52499">
    <property type="entry name" value="Isochorismatase-like hydrolases"/>
    <property type="match status" value="1"/>
</dbReference>
<dbReference type="OrthoDB" id="9796485at2"/>
<evidence type="ECO:0000256" key="1">
    <source>
        <dbReference type="ARBA" id="ARBA00006336"/>
    </source>
</evidence>
<dbReference type="Pfam" id="PF00857">
    <property type="entry name" value="Isochorismatase"/>
    <property type="match status" value="1"/>
</dbReference>
<dbReference type="PANTHER" id="PTHR43540:SF7">
    <property type="entry name" value="ISOCHORISMATASE FAMILY PROTEIN YECD"/>
    <property type="match status" value="1"/>
</dbReference>
<dbReference type="EMBL" id="CP032627">
    <property type="protein sequence ID" value="AYG01925.1"/>
    <property type="molecule type" value="Genomic_DNA"/>
</dbReference>
<accession>A0A387BDC0</accession>
<dbReference type="RefSeq" id="WP_120773294.1">
    <property type="nucleotide sequence ID" value="NZ_CP032627.1"/>
</dbReference>
<evidence type="ECO:0000313" key="4">
    <source>
        <dbReference type="EMBL" id="AYG01925.1"/>
    </source>
</evidence>
<keyword evidence="5" id="KW-1185">Reference proteome</keyword>
<dbReference type="Proteomes" id="UP000269374">
    <property type="component" value="Chromosome"/>
</dbReference>
<evidence type="ECO:0000256" key="2">
    <source>
        <dbReference type="ARBA" id="ARBA00022801"/>
    </source>
</evidence>
<comment type="similarity">
    <text evidence="1">Belongs to the isochorismatase family.</text>
</comment>
<dbReference type="CDD" id="cd00431">
    <property type="entry name" value="cysteine_hydrolases"/>
    <property type="match status" value="1"/>
</dbReference>
<dbReference type="PANTHER" id="PTHR43540">
    <property type="entry name" value="PEROXYUREIDOACRYLATE/UREIDOACRYLATE AMIDOHYDROLASE-RELATED"/>
    <property type="match status" value="1"/>
</dbReference>
<evidence type="ECO:0000313" key="5">
    <source>
        <dbReference type="Proteomes" id="UP000269374"/>
    </source>
</evidence>
<dbReference type="AlphaFoldDB" id="A0A387BDC0"/>
<organism evidence="4 5">
    <name type="scientific">Lactococcus allomyrinae</name>
    <dbReference type="NCBI Taxonomy" id="2419773"/>
    <lineage>
        <taxon>Bacteria</taxon>
        <taxon>Bacillati</taxon>
        <taxon>Bacillota</taxon>
        <taxon>Bacilli</taxon>
        <taxon>Lactobacillales</taxon>
        <taxon>Streptococcaceae</taxon>
        <taxon>Lactococcus</taxon>
    </lineage>
</organism>
<reference evidence="4 5" key="1">
    <citation type="submission" date="2018-09" db="EMBL/GenBank/DDBJ databases">
        <title>Genome sequencing of strain 1JSPR-7.</title>
        <authorList>
            <person name="Heo J."/>
            <person name="Kim S.-J."/>
            <person name="Kwon S.-W."/>
        </authorList>
    </citation>
    <scope>NUCLEOTIDE SEQUENCE [LARGE SCALE GENOMIC DNA]</scope>
    <source>
        <strain evidence="4 5">1JSPR-7</strain>
    </source>
</reference>
<evidence type="ECO:0000259" key="3">
    <source>
        <dbReference type="Pfam" id="PF00857"/>
    </source>
</evidence>
<feature type="domain" description="Isochorismatase-like" evidence="3">
    <location>
        <begin position="9"/>
        <end position="186"/>
    </location>
</feature>
<proteinExistence type="inferred from homology"/>
<protein>
    <submittedName>
        <fullName evidence="4">Isochorismatase family protein</fullName>
    </submittedName>
</protein>
<keyword evidence="2" id="KW-0378">Hydrolase</keyword>
<dbReference type="InterPro" id="IPR000868">
    <property type="entry name" value="Isochorismatase-like_dom"/>
</dbReference>
<dbReference type="GO" id="GO:0016787">
    <property type="term" value="F:hydrolase activity"/>
    <property type="evidence" value="ECO:0007669"/>
    <property type="project" value="UniProtKB-KW"/>
</dbReference>
<name>A0A387BDC0_9LACT</name>
<sequence>MSTLKLNKTALVLIDLQKGIAQRAGLAPYGAEEVLEKNEQLLKALANTEALIVFVHVKNYGGETLHPKLDTPLQVAGQVPDDYSDFVSPIAYDKNVKNVIHVTKHNWGAFYGTDLDVQLRRRGIEEIILTGIATTIGCDTTAREAFQHGYQVITVEDAMTDFNEALHKGIVEGIFTRLGRVRNTAQVLEMISESK</sequence>